<keyword evidence="2" id="KW-1185">Reference proteome</keyword>
<proteinExistence type="predicted"/>
<dbReference type="EMBL" id="BAABCJ010000005">
    <property type="protein sequence ID" value="GAA3707494.1"/>
    <property type="molecule type" value="Genomic_DNA"/>
</dbReference>
<protein>
    <recommendedName>
        <fullName evidence="3">Barstar (barnase inhibitor) domain-containing protein</fullName>
    </recommendedName>
</protein>
<reference evidence="2" key="1">
    <citation type="journal article" date="2019" name="Int. J. Syst. Evol. Microbiol.">
        <title>The Global Catalogue of Microorganisms (GCM) 10K type strain sequencing project: providing services to taxonomists for standard genome sequencing and annotation.</title>
        <authorList>
            <consortium name="The Broad Institute Genomics Platform"/>
            <consortium name="The Broad Institute Genome Sequencing Center for Infectious Disease"/>
            <person name="Wu L."/>
            <person name="Ma J."/>
        </authorList>
    </citation>
    <scope>NUCLEOTIDE SEQUENCE [LARGE SCALE GENOMIC DNA]</scope>
    <source>
        <strain evidence="2">JCM 16961</strain>
    </source>
</reference>
<evidence type="ECO:0008006" key="3">
    <source>
        <dbReference type="Google" id="ProtNLM"/>
    </source>
</evidence>
<dbReference type="Proteomes" id="UP001501536">
    <property type="component" value="Unassembled WGS sequence"/>
</dbReference>
<name>A0ABP7DLX2_9MICC</name>
<organism evidence="1 2">
    <name type="scientific">Zhihengliuella alba</name>
    <dbReference type="NCBI Taxonomy" id="547018"/>
    <lineage>
        <taxon>Bacteria</taxon>
        <taxon>Bacillati</taxon>
        <taxon>Actinomycetota</taxon>
        <taxon>Actinomycetes</taxon>
        <taxon>Micrococcales</taxon>
        <taxon>Micrococcaceae</taxon>
        <taxon>Zhihengliuella</taxon>
    </lineage>
</organism>
<sequence>MARIDVSLVPWNDAPLPLGLEDGWASTYVTQRIEISVDGVRLIDLAGADEVIPTRVTPFDTLTPAEALEVLLGQAQYPEDFVRRRDVPLLLCPCGEAAEGSLLATLIVTDESVCWEKLRWESDWPDAPATPVCDVIQFHRDEYTSALTAAARLSEEFGGRSTSFLRVREFDPGLRHRLLRRWRGELADRLKHFDIHVVELADGPWKDEVDRLVDSSMNLVGLIPRDHRGEPHLPAGSAAGEIIRHAMILLESTESFRLPWPTLESAQWLLKQLRPPSGRA</sequence>
<evidence type="ECO:0000313" key="2">
    <source>
        <dbReference type="Proteomes" id="UP001501536"/>
    </source>
</evidence>
<gene>
    <name evidence="1" type="ORF">GCM10022377_21610</name>
</gene>
<dbReference type="RefSeq" id="WP_344884230.1">
    <property type="nucleotide sequence ID" value="NZ_BAABCJ010000005.1"/>
</dbReference>
<comment type="caution">
    <text evidence="1">The sequence shown here is derived from an EMBL/GenBank/DDBJ whole genome shotgun (WGS) entry which is preliminary data.</text>
</comment>
<evidence type="ECO:0000313" key="1">
    <source>
        <dbReference type="EMBL" id="GAA3707494.1"/>
    </source>
</evidence>
<accession>A0ABP7DLX2</accession>